<comment type="caution">
    <text evidence="1">The sequence shown here is derived from an EMBL/GenBank/DDBJ whole genome shotgun (WGS) entry which is preliminary data.</text>
</comment>
<organism evidence="1 2">
    <name type="scientific">Trifolium pratense</name>
    <name type="common">Red clover</name>
    <dbReference type="NCBI Taxonomy" id="57577"/>
    <lineage>
        <taxon>Eukaryota</taxon>
        <taxon>Viridiplantae</taxon>
        <taxon>Streptophyta</taxon>
        <taxon>Embryophyta</taxon>
        <taxon>Tracheophyta</taxon>
        <taxon>Spermatophyta</taxon>
        <taxon>Magnoliopsida</taxon>
        <taxon>eudicotyledons</taxon>
        <taxon>Gunneridae</taxon>
        <taxon>Pentapetalae</taxon>
        <taxon>rosids</taxon>
        <taxon>fabids</taxon>
        <taxon>Fabales</taxon>
        <taxon>Fabaceae</taxon>
        <taxon>Papilionoideae</taxon>
        <taxon>50 kb inversion clade</taxon>
        <taxon>NPAAA clade</taxon>
        <taxon>Hologalegina</taxon>
        <taxon>IRL clade</taxon>
        <taxon>Trifolieae</taxon>
        <taxon>Trifolium</taxon>
    </lineage>
</organism>
<gene>
    <name evidence="1" type="ORF">MILVUS5_LOCUS36288</name>
</gene>
<name>A0ACB0LZW7_TRIPR</name>
<evidence type="ECO:0000313" key="2">
    <source>
        <dbReference type="Proteomes" id="UP001177021"/>
    </source>
</evidence>
<sequence length="353" mass="39839">MTSSLVWSEVSLYSELYMSIRPPLGLQHPQQAFSMDLQNDGVSKPISVIACISFALLYVVTLYAPTFLLRLPPPSSFTNFMIRRFLCALISTTLSLFITPFILPAQTRDLTYILGVYGIRVDRMWQALVLPLSLTSLLYAGSLLLKSLQLFDFWRQHGIFGGGLSFNSFKCAATSVIDWLSEISLNIMTWRNYIVGPLTEELVFRACMIPILLCGGFKPYNTMILCPIFFSLAHLNHFMEIYTKHNYSIKKAAMVIGLQLGYTGVFGSYASFLFIRTGHLAAPLVAHVYCNFMGLPVLYSQRSGIVSIASIIGFLGFLWLLFPMTGPELYNDRIDNCSCWQGYCSWSERIRKS</sequence>
<reference evidence="1" key="1">
    <citation type="submission" date="2023-10" db="EMBL/GenBank/DDBJ databases">
        <authorList>
            <person name="Rodriguez Cubillos JULIANA M."/>
            <person name="De Vega J."/>
        </authorList>
    </citation>
    <scope>NUCLEOTIDE SEQUENCE</scope>
</reference>
<dbReference type="Proteomes" id="UP001177021">
    <property type="component" value="Unassembled WGS sequence"/>
</dbReference>
<evidence type="ECO:0000313" key="1">
    <source>
        <dbReference type="EMBL" id="CAJ2672692.1"/>
    </source>
</evidence>
<protein>
    <submittedName>
        <fullName evidence="1">Uncharacterized protein</fullName>
    </submittedName>
</protein>
<proteinExistence type="predicted"/>
<keyword evidence="2" id="KW-1185">Reference proteome</keyword>
<accession>A0ACB0LZW7</accession>
<dbReference type="EMBL" id="CASHSV030000716">
    <property type="protein sequence ID" value="CAJ2672692.1"/>
    <property type="molecule type" value="Genomic_DNA"/>
</dbReference>